<name>A0A8J7T7I9_ATRSP</name>
<reference evidence="5" key="1">
    <citation type="journal article" date="2021" name="Cell">
        <title>Tracing the genetic footprints of vertebrate landing in non-teleost ray-finned fishes.</title>
        <authorList>
            <person name="Bi X."/>
            <person name="Wang K."/>
            <person name="Yang L."/>
            <person name="Pan H."/>
            <person name="Jiang H."/>
            <person name="Wei Q."/>
            <person name="Fang M."/>
            <person name="Yu H."/>
            <person name="Zhu C."/>
            <person name="Cai Y."/>
            <person name="He Y."/>
            <person name="Gan X."/>
            <person name="Zeng H."/>
            <person name="Yu D."/>
            <person name="Zhu Y."/>
            <person name="Jiang H."/>
            <person name="Qiu Q."/>
            <person name="Yang H."/>
            <person name="Zhang Y.E."/>
            <person name="Wang W."/>
            <person name="Zhu M."/>
            <person name="He S."/>
            <person name="Zhang G."/>
        </authorList>
    </citation>
    <scope>NUCLEOTIDE SEQUENCE</scope>
    <source>
        <strain evidence="5">Allg_001</strain>
    </source>
</reference>
<comment type="caution">
    <text evidence="5">The sequence shown here is derived from an EMBL/GenBank/DDBJ whole genome shotgun (WGS) entry which is preliminary data.</text>
</comment>
<evidence type="ECO:0000313" key="5">
    <source>
        <dbReference type="EMBL" id="MBN3312656.1"/>
    </source>
</evidence>
<dbReference type="PANTHER" id="PTHR23268:SF28">
    <property type="entry name" value="T CELL RECEPTOR BETA VARIABLE 19"/>
    <property type="match status" value="1"/>
</dbReference>
<evidence type="ECO:0000256" key="2">
    <source>
        <dbReference type="ARBA" id="ARBA00022859"/>
    </source>
</evidence>
<keyword evidence="6" id="KW-1185">Reference proteome</keyword>
<dbReference type="InterPro" id="IPR003599">
    <property type="entry name" value="Ig_sub"/>
</dbReference>
<feature type="chain" id="PRO_5035213707" evidence="3">
    <location>
        <begin position="18"/>
        <end position="127"/>
    </location>
</feature>
<dbReference type="InterPro" id="IPR007110">
    <property type="entry name" value="Ig-like_dom"/>
</dbReference>
<dbReference type="InterPro" id="IPR013783">
    <property type="entry name" value="Ig-like_fold"/>
</dbReference>
<dbReference type="SMART" id="SM00406">
    <property type="entry name" value="IGv"/>
    <property type="match status" value="1"/>
</dbReference>
<organism evidence="5 6">
    <name type="scientific">Atractosteus spatula</name>
    <name type="common">Alligator gar</name>
    <name type="synonym">Lepisosteus spatula</name>
    <dbReference type="NCBI Taxonomy" id="7917"/>
    <lineage>
        <taxon>Eukaryota</taxon>
        <taxon>Metazoa</taxon>
        <taxon>Chordata</taxon>
        <taxon>Craniata</taxon>
        <taxon>Vertebrata</taxon>
        <taxon>Euteleostomi</taxon>
        <taxon>Actinopterygii</taxon>
        <taxon>Neopterygii</taxon>
        <taxon>Holostei</taxon>
        <taxon>Semionotiformes</taxon>
        <taxon>Lepisosteidae</taxon>
        <taxon>Atractosteus</taxon>
    </lineage>
</organism>
<dbReference type="Proteomes" id="UP000736164">
    <property type="component" value="Unassembled WGS sequence"/>
</dbReference>
<dbReference type="EMBL" id="JAAWVO010007461">
    <property type="protein sequence ID" value="MBN3312656.1"/>
    <property type="molecule type" value="Genomic_DNA"/>
</dbReference>
<feature type="signal peptide" evidence="3">
    <location>
        <begin position="1"/>
        <end position="17"/>
    </location>
</feature>
<dbReference type="Pfam" id="PF07686">
    <property type="entry name" value="V-set"/>
    <property type="match status" value="1"/>
</dbReference>
<feature type="non-terminal residue" evidence="5">
    <location>
        <position position="1"/>
    </location>
</feature>
<dbReference type="PROSITE" id="PS50835">
    <property type="entry name" value="IG_LIKE"/>
    <property type="match status" value="1"/>
</dbReference>
<gene>
    <name evidence="5" type="primary">Trbv123_0</name>
    <name evidence="5" type="ORF">GTO95_0013962</name>
</gene>
<feature type="domain" description="Ig-like" evidence="4">
    <location>
        <begin position="18"/>
        <end position="127"/>
    </location>
</feature>
<accession>A0A8J7T7I9</accession>
<dbReference type="SMART" id="SM00409">
    <property type="entry name" value="IG"/>
    <property type="match status" value="1"/>
</dbReference>
<evidence type="ECO:0000313" key="6">
    <source>
        <dbReference type="Proteomes" id="UP000736164"/>
    </source>
</evidence>
<evidence type="ECO:0000259" key="4">
    <source>
        <dbReference type="PROSITE" id="PS50835"/>
    </source>
</evidence>
<dbReference type="GO" id="GO:0005886">
    <property type="term" value="C:plasma membrane"/>
    <property type="evidence" value="ECO:0007669"/>
    <property type="project" value="TreeGrafter"/>
</dbReference>
<evidence type="ECO:0000256" key="1">
    <source>
        <dbReference type="ARBA" id="ARBA00022729"/>
    </source>
</evidence>
<dbReference type="CDD" id="cd00099">
    <property type="entry name" value="IgV"/>
    <property type="match status" value="1"/>
</dbReference>
<dbReference type="GO" id="GO:0002376">
    <property type="term" value="P:immune system process"/>
    <property type="evidence" value="ECO:0007669"/>
    <property type="project" value="UniProtKB-KW"/>
</dbReference>
<dbReference type="InterPro" id="IPR050413">
    <property type="entry name" value="TCR_beta_variable"/>
</dbReference>
<keyword evidence="2" id="KW-0391">Immunity</keyword>
<proteinExistence type="predicted"/>
<dbReference type="Gene3D" id="2.60.40.10">
    <property type="entry name" value="Immunoglobulins"/>
    <property type="match status" value="1"/>
</dbReference>
<dbReference type="InterPro" id="IPR036179">
    <property type="entry name" value="Ig-like_dom_sf"/>
</dbReference>
<dbReference type="AlphaFoldDB" id="A0A8J7T7I9"/>
<sequence length="127" mass="14447">STLILLLYFIFSDLTFAYDVIQTPEKVLKHPGKTVKLQCEYDATTTNYIYWYRQVGEGGLSLIGYSIGVGIINEEPEFKASRFVMNRNETKKSTLKIQSLESVDTAVYFCASSMTQCFRSDSQLNNN</sequence>
<dbReference type="SUPFAM" id="SSF48726">
    <property type="entry name" value="Immunoglobulin"/>
    <property type="match status" value="1"/>
</dbReference>
<evidence type="ECO:0000256" key="3">
    <source>
        <dbReference type="SAM" id="SignalP"/>
    </source>
</evidence>
<feature type="non-terminal residue" evidence="5">
    <location>
        <position position="127"/>
    </location>
</feature>
<keyword evidence="1 3" id="KW-0732">Signal</keyword>
<dbReference type="InterPro" id="IPR013106">
    <property type="entry name" value="Ig_V-set"/>
</dbReference>
<protein>
    <submittedName>
        <fullName evidence="5">TVBL3 protein</fullName>
    </submittedName>
</protein>
<dbReference type="PANTHER" id="PTHR23268">
    <property type="entry name" value="T-CELL RECEPTOR BETA CHAIN"/>
    <property type="match status" value="1"/>
</dbReference>
<dbReference type="GO" id="GO:0007166">
    <property type="term" value="P:cell surface receptor signaling pathway"/>
    <property type="evidence" value="ECO:0007669"/>
    <property type="project" value="TreeGrafter"/>
</dbReference>